<dbReference type="EMBL" id="BMDD01000007">
    <property type="protein sequence ID" value="GGH86357.1"/>
    <property type="molecule type" value="Genomic_DNA"/>
</dbReference>
<name>A0ABQ2A6L6_9BACL</name>
<proteinExistence type="predicted"/>
<comment type="caution">
    <text evidence="1">The sequence shown here is derived from an EMBL/GenBank/DDBJ whole genome shotgun (WGS) entry which is preliminary data.</text>
</comment>
<protein>
    <submittedName>
        <fullName evidence="1">Uncharacterized protein</fullName>
    </submittedName>
</protein>
<keyword evidence="2" id="KW-1185">Reference proteome</keyword>
<evidence type="ECO:0000313" key="2">
    <source>
        <dbReference type="Proteomes" id="UP000605427"/>
    </source>
</evidence>
<dbReference type="Proteomes" id="UP000605427">
    <property type="component" value="Unassembled WGS sequence"/>
</dbReference>
<sequence>MLQSAKEGILAVNREMHILMGLNPVKRYVRLSIYLQKPFRASESKPVS</sequence>
<gene>
    <name evidence="1" type="ORF">GCM10007362_45940</name>
</gene>
<evidence type="ECO:0000313" key="1">
    <source>
        <dbReference type="EMBL" id="GGH86357.1"/>
    </source>
</evidence>
<organism evidence="1 2">
    <name type="scientific">Saccharibacillus endophyticus</name>
    <dbReference type="NCBI Taxonomy" id="2060666"/>
    <lineage>
        <taxon>Bacteria</taxon>
        <taxon>Bacillati</taxon>
        <taxon>Bacillota</taxon>
        <taxon>Bacilli</taxon>
        <taxon>Bacillales</taxon>
        <taxon>Paenibacillaceae</taxon>
        <taxon>Saccharibacillus</taxon>
    </lineage>
</organism>
<accession>A0ABQ2A6L6</accession>
<reference evidence="2" key="1">
    <citation type="journal article" date="2019" name="Int. J. Syst. Evol. Microbiol.">
        <title>The Global Catalogue of Microorganisms (GCM) 10K type strain sequencing project: providing services to taxonomists for standard genome sequencing and annotation.</title>
        <authorList>
            <consortium name="The Broad Institute Genomics Platform"/>
            <consortium name="The Broad Institute Genome Sequencing Center for Infectious Disease"/>
            <person name="Wu L."/>
            <person name="Ma J."/>
        </authorList>
    </citation>
    <scope>NUCLEOTIDE SEQUENCE [LARGE SCALE GENOMIC DNA]</scope>
    <source>
        <strain evidence="2">CCM 8702</strain>
    </source>
</reference>